<dbReference type="Proteomes" id="UP001221328">
    <property type="component" value="Unassembled WGS sequence"/>
</dbReference>
<dbReference type="InterPro" id="IPR011990">
    <property type="entry name" value="TPR-like_helical_dom_sf"/>
</dbReference>
<protein>
    <submittedName>
        <fullName evidence="9">BTAD domain-containing putative transcriptional regulator</fullName>
    </submittedName>
</protein>
<comment type="similarity">
    <text evidence="1">Belongs to the AfsR/DnrI/RedD regulatory family.</text>
</comment>
<evidence type="ECO:0000256" key="2">
    <source>
        <dbReference type="ARBA" id="ARBA00023012"/>
    </source>
</evidence>
<evidence type="ECO:0000256" key="5">
    <source>
        <dbReference type="ARBA" id="ARBA00023163"/>
    </source>
</evidence>
<keyword evidence="2" id="KW-0902">Two-component regulatory system</keyword>
<dbReference type="SUPFAM" id="SSF52540">
    <property type="entry name" value="P-loop containing nucleoside triphosphate hydrolases"/>
    <property type="match status" value="1"/>
</dbReference>
<dbReference type="Pfam" id="PF13424">
    <property type="entry name" value="TPR_12"/>
    <property type="match status" value="1"/>
</dbReference>
<dbReference type="EMBL" id="JAQOSK010000017">
    <property type="protein sequence ID" value="MDC2959566.1"/>
    <property type="molecule type" value="Genomic_DNA"/>
</dbReference>
<feature type="compositionally biased region" description="Pro residues" evidence="7">
    <location>
        <begin position="252"/>
        <end position="268"/>
    </location>
</feature>
<dbReference type="SUPFAM" id="SSF46894">
    <property type="entry name" value="C-terminal effector domain of the bipartite response regulators"/>
    <property type="match status" value="1"/>
</dbReference>
<dbReference type="SMART" id="SM00028">
    <property type="entry name" value="TPR"/>
    <property type="match status" value="4"/>
</dbReference>
<feature type="DNA-binding region" description="OmpR/PhoB-type" evidence="6">
    <location>
        <begin position="1"/>
        <end position="98"/>
    </location>
</feature>
<dbReference type="InterPro" id="IPR001867">
    <property type="entry name" value="OmpR/PhoB-type_DNA-bd"/>
</dbReference>
<reference evidence="9 10" key="1">
    <citation type="journal article" date="2015" name="Int. J. Syst. Evol. Microbiol.">
        <title>Streptomyces gilvifuscus sp. nov., an actinomycete that produces antibacterial compounds isolated from soil.</title>
        <authorList>
            <person name="Nguyen T.M."/>
            <person name="Kim J."/>
        </authorList>
    </citation>
    <scope>NUCLEOTIDE SEQUENCE [LARGE SCALE GENOMIC DNA]</scope>
    <source>
        <strain evidence="9 10">T113</strain>
    </source>
</reference>
<dbReference type="Gene3D" id="1.25.40.10">
    <property type="entry name" value="Tetratricopeptide repeat domain"/>
    <property type="match status" value="2"/>
</dbReference>
<dbReference type="PANTHER" id="PTHR35807:SF1">
    <property type="entry name" value="TRANSCRIPTIONAL REGULATOR REDD"/>
    <property type="match status" value="1"/>
</dbReference>
<dbReference type="Pfam" id="PF13374">
    <property type="entry name" value="TPR_10"/>
    <property type="match status" value="1"/>
</dbReference>
<dbReference type="InterPro" id="IPR051677">
    <property type="entry name" value="AfsR-DnrI-RedD_regulator"/>
</dbReference>
<dbReference type="InterPro" id="IPR019734">
    <property type="entry name" value="TPR_rpt"/>
</dbReference>
<dbReference type="SMART" id="SM01043">
    <property type="entry name" value="BTAD"/>
    <property type="match status" value="1"/>
</dbReference>
<dbReference type="PROSITE" id="PS51755">
    <property type="entry name" value="OMPR_PHOB"/>
    <property type="match status" value="1"/>
</dbReference>
<dbReference type="SUPFAM" id="SSF48452">
    <property type="entry name" value="TPR-like"/>
    <property type="match status" value="2"/>
</dbReference>
<dbReference type="SMART" id="SM00862">
    <property type="entry name" value="Trans_reg_C"/>
    <property type="match status" value="1"/>
</dbReference>
<dbReference type="Pfam" id="PF13181">
    <property type="entry name" value="TPR_8"/>
    <property type="match status" value="1"/>
</dbReference>
<dbReference type="InterPro" id="IPR036388">
    <property type="entry name" value="WH-like_DNA-bd_sf"/>
</dbReference>
<feature type="domain" description="OmpR/PhoB-type" evidence="8">
    <location>
        <begin position="1"/>
        <end position="98"/>
    </location>
</feature>
<sequence>MVRLRLLGPVELAVGDVTVDIGPPQRRTVLAALAVDTGRPVGVDVLVGRVWGTDPPEGARRSLYAHITRIRHACDRMSDTSREAVRLTRRSDGYVLQADRQQVDVHRFRQLIDRARDARVPDGERAALLGEALGLWRGEPLSGLDGPWAEQMRQAWRREQVDATIEWARVQARLGAAAATIGPLSSLLDDFPLVEPLAEALMRALHDSGRDAEALQCYASMRHRLADELGTDPGSALRETHQAILRGNLSPSAPPQQPAPAPPPPPQPRQGNVPAQLPVAVRGFTGRRAELAALDALLESAQPPAPVVISAVSGTAGVGKTTLAVHWAHRVRKFFPDGQLYVNLRGFDPGGTVVDPAEAVRGFLDAFAVPAARIPPSLDAQAALYRSLLADRRVLIVLDNARDAEQVRPLLPGTPGCLALVTSRNRLTSLAAVEGARLLSVDVLSPDESRSLLADRLDTGRITAEPDAVAEIVARCAGLPLALAVLAARAAAEPRIPLATLADELRESGSRLDALDAGDAATRVRAVFSWSYASLTPAAQRLFRLLGLHHGPDISAAAAASLAGVPPTQVRAPLAELTRTHLLTEHLPSRYASHDLLRAYAAELARTEDGDAERRQATHRVLDHYLFSALHAQRLLGPPADPVLPSPAQPEVTPEEPADREGAMAWFTAEHPVLLAAVDQAAQEGFDVHVWQLAAALTPYHQRKVLWSDWAGTHMAGLAAARRAGDKAGQACAHRNIGNAESTLGRPAEARTHLERAARLYQQIGDQLGTAHTHLALGRVSTQQGRVAEGLRCSQQAVRGFRAAGDRAWQALALNNVGWEHVQLGEYRHAIDYCEQALALIGDTGHVSGEAHTWDTLGVAHHHLGEHGEAAACYEKAAALFHHIGDLYYEADILAHLGDTHYAARNQRDARDAWTRSLALFEQLDHPDTEALRARLEHHLHLDPSDTVLPDRD</sequence>
<gene>
    <name evidence="9" type="ORF">PO587_34590</name>
</gene>
<dbReference type="Gene3D" id="1.10.10.10">
    <property type="entry name" value="Winged helix-like DNA-binding domain superfamily/Winged helix DNA-binding domain"/>
    <property type="match status" value="1"/>
</dbReference>
<evidence type="ECO:0000256" key="3">
    <source>
        <dbReference type="ARBA" id="ARBA00023015"/>
    </source>
</evidence>
<accession>A0ABT5G4G8</accession>
<organism evidence="9 10">
    <name type="scientific">Streptomyces gilvifuscus</name>
    <dbReference type="NCBI Taxonomy" id="1550617"/>
    <lineage>
        <taxon>Bacteria</taxon>
        <taxon>Bacillati</taxon>
        <taxon>Actinomycetota</taxon>
        <taxon>Actinomycetes</taxon>
        <taxon>Kitasatosporales</taxon>
        <taxon>Streptomycetaceae</taxon>
        <taxon>Streptomyces</taxon>
    </lineage>
</organism>
<dbReference type="PRINTS" id="PR00364">
    <property type="entry name" value="DISEASERSIST"/>
</dbReference>
<proteinExistence type="inferred from homology"/>
<evidence type="ECO:0000313" key="9">
    <source>
        <dbReference type="EMBL" id="MDC2959566.1"/>
    </source>
</evidence>
<evidence type="ECO:0000256" key="7">
    <source>
        <dbReference type="SAM" id="MobiDB-lite"/>
    </source>
</evidence>
<keyword evidence="5" id="KW-0804">Transcription</keyword>
<dbReference type="PANTHER" id="PTHR35807">
    <property type="entry name" value="TRANSCRIPTIONAL REGULATOR REDD-RELATED"/>
    <property type="match status" value="1"/>
</dbReference>
<evidence type="ECO:0000313" key="10">
    <source>
        <dbReference type="Proteomes" id="UP001221328"/>
    </source>
</evidence>
<evidence type="ECO:0000256" key="6">
    <source>
        <dbReference type="PROSITE-ProRule" id="PRU01091"/>
    </source>
</evidence>
<evidence type="ECO:0000256" key="1">
    <source>
        <dbReference type="ARBA" id="ARBA00005820"/>
    </source>
</evidence>
<dbReference type="Gene3D" id="3.40.50.300">
    <property type="entry name" value="P-loop containing nucleotide triphosphate hydrolases"/>
    <property type="match status" value="1"/>
</dbReference>
<evidence type="ECO:0000259" key="8">
    <source>
        <dbReference type="PROSITE" id="PS51755"/>
    </source>
</evidence>
<feature type="region of interest" description="Disordered" evidence="7">
    <location>
        <begin position="247"/>
        <end position="274"/>
    </location>
</feature>
<dbReference type="RefSeq" id="WP_272177951.1">
    <property type="nucleotide sequence ID" value="NZ_JAQOSK010000017.1"/>
</dbReference>
<evidence type="ECO:0000256" key="4">
    <source>
        <dbReference type="ARBA" id="ARBA00023125"/>
    </source>
</evidence>
<dbReference type="InterPro" id="IPR005158">
    <property type="entry name" value="BTAD"/>
</dbReference>
<keyword evidence="10" id="KW-1185">Reference proteome</keyword>
<name>A0ABT5G4G8_9ACTN</name>
<dbReference type="InterPro" id="IPR016032">
    <property type="entry name" value="Sig_transdc_resp-reg_C-effctor"/>
</dbReference>
<dbReference type="InterPro" id="IPR027417">
    <property type="entry name" value="P-loop_NTPase"/>
</dbReference>
<dbReference type="Pfam" id="PF03704">
    <property type="entry name" value="BTAD"/>
    <property type="match status" value="1"/>
</dbReference>
<keyword evidence="4 6" id="KW-0238">DNA-binding</keyword>
<comment type="caution">
    <text evidence="9">The sequence shown here is derived from an EMBL/GenBank/DDBJ whole genome shotgun (WGS) entry which is preliminary data.</text>
</comment>
<dbReference type="CDD" id="cd15831">
    <property type="entry name" value="BTAD"/>
    <property type="match status" value="1"/>
</dbReference>
<keyword evidence="3" id="KW-0805">Transcription regulation</keyword>